<accession>E4UAM6</accession>
<geneLocation type="plasmid" evidence="1 2">
    <name>pOCEPR01</name>
</geneLocation>
<sequence length="65" mass="6985" precursor="true">MDLAGLASWLWYWASGLGPPLALLVLARWVGEWLALDMDLGPVAPIPPLVALLVSLQLTRHLIGG</sequence>
<dbReference type="HOGENOM" id="CLU_2845492_0_0_0"/>
<dbReference type="RefSeq" id="WP_013449784.1">
    <property type="nucleotide sequence ID" value="NC_014753.1"/>
</dbReference>
<dbReference type="KEGG" id="opr:Ocepr_2357"/>
<protein>
    <submittedName>
        <fullName evidence="1">Uncharacterized protein</fullName>
    </submittedName>
</protein>
<reference evidence="1 2" key="2">
    <citation type="journal article" date="2011" name="Stand. Genomic Sci.">
        <title>Complete genome sequence of Oceanithermus profundus type strain (506).</title>
        <authorList>
            <person name="Pati A."/>
            <person name="Zhang X."/>
            <person name="Lapidus A."/>
            <person name="Nolan M."/>
            <person name="Lucas S."/>
            <person name="Del Rio T.G."/>
            <person name="Tice H."/>
            <person name="Cheng J.F."/>
            <person name="Tapia R."/>
            <person name="Han C."/>
            <person name="Goodwin L."/>
            <person name="Pitluck S."/>
            <person name="Liolios K."/>
            <person name="Pagani I."/>
            <person name="Ivanova N."/>
            <person name="Mavromatis K."/>
            <person name="Chen A."/>
            <person name="Palaniappan K."/>
            <person name="Hauser L."/>
            <person name="Jeffries C.D."/>
            <person name="Brambilla E.M."/>
            <person name="Rohl A."/>
            <person name="Mwirichia R."/>
            <person name="Rohde M."/>
            <person name="Tindall B.J."/>
            <person name="Sikorski J."/>
            <person name="Wirth R."/>
            <person name="Goker M."/>
            <person name="Woyke T."/>
            <person name="Detter J.C."/>
            <person name="Bristow J."/>
            <person name="Eisen J.A."/>
            <person name="Markowitz V."/>
            <person name="Hugenholtz P."/>
            <person name="Kyrpides N.C."/>
            <person name="Klenk H.P."/>
            <person name="Land M."/>
        </authorList>
    </citation>
    <scope>NUCLEOTIDE SEQUENCE [LARGE SCALE GENOMIC DNA]</scope>
    <source>
        <strain evidence="2">DSM 14977 / NBRC 100410 / VKM B-2274 / 506</strain>
        <plasmid evidence="2">Plasmid pOCEPR01</plasmid>
    </source>
</reference>
<gene>
    <name evidence="1" type="ordered locus">Ocepr_2357</name>
</gene>
<dbReference type="Proteomes" id="UP000008722">
    <property type="component" value="Plasmid pOCEPR01"/>
</dbReference>
<reference evidence="2" key="1">
    <citation type="submission" date="2010-11" db="EMBL/GenBank/DDBJ databases">
        <title>The complete sequence of plasmid of Oceanithermus profundus DSM 14977.</title>
        <authorList>
            <consortium name="US DOE Joint Genome Institute (JGI-PGF)"/>
            <person name="Lucas S."/>
            <person name="Copeland A."/>
            <person name="Lapidus A."/>
            <person name="Bruce D."/>
            <person name="Goodwin L."/>
            <person name="Pitluck S."/>
            <person name="Kyrpides N."/>
            <person name="Mavromatis K."/>
            <person name="Pagani I."/>
            <person name="Ivanova N."/>
            <person name="Zhang X."/>
            <person name="Brettin T."/>
            <person name="Detter J.C."/>
            <person name="Tapia R."/>
            <person name="Han C."/>
            <person name="Land M."/>
            <person name="Hauser L."/>
            <person name="Markowitz V."/>
            <person name="Cheng J.-F."/>
            <person name="Hugenholtz P."/>
            <person name="Woyke T."/>
            <person name="Wu D."/>
            <person name="Tindall B."/>
            <person name="Faehnrich R."/>
            <person name="Brambilla E."/>
            <person name="Klenk H.-P."/>
            <person name="Eisen J.A."/>
        </authorList>
    </citation>
    <scope>NUCLEOTIDE SEQUENCE [LARGE SCALE GENOMIC DNA]</scope>
    <source>
        <strain evidence="2">DSM 14977 / NBRC 100410 / VKM B-2274 / 506</strain>
        <plasmid evidence="2">Plasmid pOCEPR01</plasmid>
    </source>
</reference>
<name>E4UAM6_OCEP5</name>
<evidence type="ECO:0000313" key="2">
    <source>
        <dbReference type="Proteomes" id="UP000008722"/>
    </source>
</evidence>
<dbReference type="AlphaFoldDB" id="E4UAM6"/>
<organism evidence="1 2">
    <name type="scientific">Oceanithermus profundus (strain DSM 14977 / NBRC 100410 / VKM B-2274 / 506)</name>
    <dbReference type="NCBI Taxonomy" id="670487"/>
    <lineage>
        <taxon>Bacteria</taxon>
        <taxon>Thermotogati</taxon>
        <taxon>Deinococcota</taxon>
        <taxon>Deinococci</taxon>
        <taxon>Thermales</taxon>
        <taxon>Thermaceae</taxon>
        <taxon>Oceanithermus</taxon>
    </lineage>
</organism>
<evidence type="ECO:0000313" key="1">
    <source>
        <dbReference type="EMBL" id="ADR37805.1"/>
    </source>
</evidence>
<dbReference type="EMBL" id="CP002362">
    <property type="protein sequence ID" value="ADR37805.1"/>
    <property type="molecule type" value="Genomic_DNA"/>
</dbReference>
<proteinExistence type="predicted"/>
<keyword evidence="2" id="KW-1185">Reference proteome</keyword>
<keyword evidence="1" id="KW-0614">Plasmid</keyword>